<dbReference type="SMART" id="SM00248">
    <property type="entry name" value="ANK"/>
    <property type="match status" value="7"/>
</dbReference>
<keyword evidence="1" id="KW-0040">ANK repeat</keyword>
<dbReference type="STRING" id="400727.A0A2T7P0X9"/>
<feature type="repeat" description="ANK" evidence="1">
    <location>
        <begin position="416"/>
        <end position="448"/>
    </location>
</feature>
<dbReference type="EMBL" id="PZQS01000007">
    <property type="protein sequence ID" value="PVD27081.1"/>
    <property type="molecule type" value="Genomic_DNA"/>
</dbReference>
<reference evidence="2 3" key="1">
    <citation type="submission" date="2018-04" db="EMBL/GenBank/DDBJ databases">
        <title>The genome of golden apple snail Pomacea canaliculata provides insight into stress tolerance and invasive adaptation.</title>
        <authorList>
            <person name="Liu C."/>
            <person name="Liu B."/>
            <person name="Ren Y."/>
            <person name="Zhang Y."/>
            <person name="Wang H."/>
            <person name="Li S."/>
            <person name="Jiang F."/>
            <person name="Yin L."/>
            <person name="Zhang G."/>
            <person name="Qian W."/>
            <person name="Fan W."/>
        </authorList>
    </citation>
    <scope>NUCLEOTIDE SEQUENCE [LARGE SCALE GENOMIC DNA]</scope>
    <source>
        <strain evidence="2">SZHN2017</strain>
        <tissue evidence="2">Muscle</tissue>
    </source>
</reference>
<comment type="caution">
    <text evidence="2">The sequence shown here is derived from an EMBL/GenBank/DDBJ whole genome shotgun (WGS) entry which is preliminary data.</text>
</comment>
<accession>A0A2T7P0X9</accession>
<dbReference type="OrthoDB" id="407555at2759"/>
<feature type="repeat" description="ANK" evidence="1">
    <location>
        <begin position="271"/>
        <end position="303"/>
    </location>
</feature>
<feature type="repeat" description="ANK" evidence="1">
    <location>
        <begin position="344"/>
        <end position="376"/>
    </location>
</feature>
<dbReference type="Pfam" id="PF00023">
    <property type="entry name" value="Ank"/>
    <property type="match status" value="1"/>
</dbReference>
<dbReference type="PROSITE" id="PS50297">
    <property type="entry name" value="ANK_REP_REGION"/>
    <property type="match status" value="2"/>
</dbReference>
<gene>
    <name evidence="2" type="ORF">C0Q70_12231</name>
</gene>
<protein>
    <submittedName>
        <fullName evidence="2">Uncharacterized protein</fullName>
    </submittedName>
</protein>
<dbReference type="PANTHER" id="PTHR24121">
    <property type="entry name" value="NO MECHANORECEPTOR POTENTIAL C, ISOFORM D-RELATED"/>
    <property type="match status" value="1"/>
</dbReference>
<dbReference type="SUPFAM" id="SSF48403">
    <property type="entry name" value="Ankyrin repeat"/>
    <property type="match status" value="1"/>
</dbReference>
<feature type="repeat" description="ANK" evidence="1">
    <location>
        <begin position="231"/>
        <end position="266"/>
    </location>
</feature>
<dbReference type="Pfam" id="PF12796">
    <property type="entry name" value="Ank_2"/>
    <property type="match status" value="2"/>
</dbReference>
<evidence type="ECO:0000313" key="2">
    <source>
        <dbReference type="EMBL" id="PVD27081.1"/>
    </source>
</evidence>
<evidence type="ECO:0000313" key="3">
    <source>
        <dbReference type="Proteomes" id="UP000245119"/>
    </source>
</evidence>
<dbReference type="InterPro" id="IPR036770">
    <property type="entry name" value="Ankyrin_rpt-contain_sf"/>
</dbReference>
<dbReference type="PROSITE" id="PS50088">
    <property type="entry name" value="ANK_REPEAT"/>
    <property type="match status" value="4"/>
</dbReference>
<dbReference type="AlphaFoldDB" id="A0A2T7P0X9"/>
<evidence type="ECO:0000256" key="1">
    <source>
        <dbReference type="PROSITE-ProRule" id="PRU00023"/>
    </source>
</evidence>
<name>A0A2T7P0X9_POMCA</name>
<dbReference type="Proteomes" id="UP000245119">
    <property type="component" value="Linkage Group LG7"/>
</dbReference>
<dbReference type="Gene3D" id="1.25.40.20">
    <property type="entry name" value="Ankyrin repeat-containing domain"/>
    <property type="match status" value="3"/>
</dbReference>
<keyword evidence="3" id="KW-1185">Reference proteome</keyword>
<proteinExistence type="predicted"/>
<sequence>MIDDVAARSRSTTTTLSTVQLKGKQGVSQHHKMEDTVQDQQEFQQEDTMPLQSTALLNSAAEAGSWDVVKELISNSDLSVEDIKQSFLLQKLATVSGLRHQIIEEILKKLFSSDARAQTLKNSAQTAIVAAANCENWDIFILMIPYTLLDDETNLLSVIEMVDKSQTLRSNWYMHIDVLSTVWWHSKQKILYSTDKRVPNTLVQLAAELNMWSRVCDLLVTKPDLNLLDRDGLSVLHRLVMCPDSRFDSLLPVLLENGADFNLKTKKGETSGNTPVILAAENNNEGLLRLLLEHGARTDVVDEEQRSVLHVLALKGSSKVSDTYTTLISLCVNNGVQMNSPDINGLTALHLAVKSHNWTFMKSLVNFGADTGRPDGEGYNVLHRLAMTSAEQLDNVCQLFDLLHQRGCDLNAECRAGNTVLHLAAMTENLKLVKHLIGLVTSLDRCNRQGFTILHLLAMYKLRPPQDGQSSSDEAIHIYGANNANRVRLLRSHYP</sequence>
<dbReference type="InterPro" id="IPR002110">
    <property type="entry name" value="Ankyrin_rpt"/>
</dbReference>
<dbReference type="PANTHER" id="PTHR24121:SF23">
    <property type="entry name" value="NO MECHANORECEPTOR POTENTIAL C, ISOFORM H"/>
    <property type="match status" value="1"/>
</dbReference>
<organism evidence="2 3">
    <name type="scientific">Pomacea canaliculata</name>
    <name type="common">Golden apple snail</name>
    <dbReference type="NCBI Taxonomy" id="400727"/>
    <lineage>
        <taxon>Eukaryota</taxon>
        <taxon>Metazoa</taxon>
        <taxon>Spiralia</taxon>
        <taxon>Lophotrochozoa</taxon>
        <taxon>Mollusca</taxon>
        <taxon>Gastropoda</taxon>
        <taxon>Caenogastropoda</taxon>
        <taxon>Architaenioglossa</taxon>
        <taxon>Ampullarioidea</taxon>
        <taxon>Ampullariidae</taxon>
        <taxon>Pomacea</taxon>
    </lineage>
</organism>